<organism evidence="2 3">
    <name type="scientific">Deinococcus rhizophilus</name>
    <dbReference type="NCBI Taxonomy" id="3049544"/>
    <lineage>
        <taxon>Bacteria</taxon>
        <taxon>Thermotogati</taxon>
        <taxon>Deinococcota</taxon>
        <taxon>Deinococci</taxon>
        <taxon>Deinococcales</taxon>
        <taxon>Deinococcaceae</taxon>
        <taxon>Deinococcus</taxon>
    </lineage>
</organism>
<keyword evidence="3" id="KW-1185">Reference proteome</keyword>
<evidence type="ECO:0000313" key="2">
    <source>
        <dbReference type="EMBL" id="MDL2343116.1"/>
    </source>
</evidence>
<reference evidence="2 3" key="1">
    <citation type="submission" date="2023-05" db="EMBL/GenBank/DDBJ databases">
        <authorList>
            <person name="Gao F."/>
        </authorList>
    </citation>
    <scope>NUCLEOTIDE SEQUENCE [LARGE SCALE GENOMIC DNA]</scope>
    <source>
        <strain evidence="2 3">MIMF12</strain>
    </source>
</reference>
<evidence type="ECO:0000313" key="3">
    <source>
        <dbReference type="Proteomes" id="UP001302059"/>
    </source>
</evidence>
<protein>
    <submittedName>
        <fullName evidence="2">Uncharacterized protein</fullName>
    </submittedName>
</protein>
<accession>A0ABT7JDI5</accession>
<comment type="caution">
    <text evidence="2">The sequence shown here is derived from an EMBL/GenBank/DDBJ whole genome shotgun (WGS) entry which is preliminary data.</text>
</comment>
<dbReference type="EMBL" id="JASNGB010000012">
    <property type="protein sequence ID" value="MDL2343116.1"/>
    <property type="molecule type" value="Genomic_DNA"/>
</dbReference>
<proteinExistence type="predicted"/>
<feature type="transmembrane region" description="Helical" evidence="1">
    <location>
        <begin position="35"/>
        <end position="50"/>
    </location>
</feature>
<keyword evidence="1" id="KW-0812">Transmembrane</keyword>
<name>A0ABT7JDI5_9DEIO</name>
<dbReference type="Proteomes" id="UP001302059">
    <property type="component" value="Unassembled WGS sequence"/>
</dbReference>
<sequence>MTGRRWGALALYALAVAVLLWAALGLRQGETVPPVFLLAPVLALIAGRLWKSGEEKGGR</sequence>
<dbReference type="RefSeq" id="WP_285521172.1">
    <property type="nucleotide sequence ID" value="NZ_JASNGB010000012.1"/>
</dbReference>
<gene>
    <name evidence="2" type="ORF">QOL99_03015</name>
</gene>
<keyword evidence="1" id="KW-0472">Membrane</keyword>
<keyword evidence="1" id="KW-1133">Transmembrane helix</keyword>
<evidence type="ECO:0000256" key="1">
    <source>
        <dbReference type="SAM" id="Phobius"/>
    </source>
</evidence>